<reference evidence="2 3" key="1">
    <citation type="journal article" date="2009" name="Stand. Genomic Sci.">
        <title>Complete genome sequence of Pirellula staleyi type strain (ATCC 27377).</title>
        <authorList>
            <person name="Clum A."/>
            <person name="Tindall B.J."/>
            <person name="Sikorski J."/>
            <person name="Ivanova N."/>
            <person name="Mavrommatis K."/>
            <person name="Lucas S."/>
            <person name="Glavina del Rio T."/>
            <person name="Nolan M."/>
            <person name="Chen F."/>
            <person name="Tice H."/>
            <person name="Pitluck S."/>
            <person name="Cheng J.F."/>
            <person name="Chertkov O."/>
            <person name="Brettin T."/>
            <person name="Han C."/>
            <person name="Detter J.C."/>
            <person name="Kuske C."/>
            <person name="Bruce D."/>
            <person name="Goodwin L."/>
            <person name="Ovchinikova G."/>
            <person name="Pati A."/>
            <person name="Mikhailova N."/>
            <person name="Chen A."/>
            <person name="Palaniappan K."/>
            <person name="Land M."/>
            <person name="Hauser L."/>
            <person name="Chang Y.J."/>
            <person name="Jeffries C.D."/>
            <person name="Chain P."/>
            <person name="Rohde M."/>
            <person name="Goker M."/>
            <person name="Bristow J."/>
            <person name="Eisen J.A."/>
            <person name="Markowitz V."/>
            <person name="Hugenholtz P."/>
            <person name="Kyrpides N.C."/>
            <person name="Klenk H.P."/>
            <person name="Lapidus A."/>
        </authorList>
    </citation>
    <scope>NUCLEOTIDE SEQUENCE [LARGE SCALE GENOMIC DNA]</scope>
    <source>
        <strain evidence="3">ATCC 27377 / DSM 6068 / ICPB 4128</strain>
    </source>
</reference>
<dbReference type="KEGG" id="psl:Psta_4471"/>
<evidence type="ECO:0000313" key="2">
    <source>
        <dbReference type="EMBL" id="ADB19114.1"/>
    </source>
</evidence>
<keyword evidence="3" id="KW-1185">Reference proteome</keyword>
<name>D2R629_PIRSD</name>
<evidence type="ECO:0000313" key="3">
    <source>
        <dbReference type="Proteomes" id="UP000001887"/>
    </source>
</evidence>
<sequence>MQCNLRNRWATIRPSQIFRRRKPYLVYFSKQVVTAQAILRKRHNASPYQLRKFFRQEEHTNCTEVNSPHSQQHRHSVSPHNDAPWESRWHVHQMPCPGLSPILDKRVKQIHYDHNTYQRASRVPDPKIGSPSLASPSTSTLLVAVRRTHCKTVQFLNFRSS</sequence>
<feature type="region of interest" description="Disordered" evidence="1">
    <location>
        <begin position="63"/>
        <end position="82"/>
    </location>
</feature>
<dbReference type="EMBL" id="CP001848">
    <property type="protein sequence ID" value="ADB19114.1"/>
    <property type="molecule type" value="Genomic_DNA"/>
</dbReference>
<gene>
    <name evidence="2" type="ordered locus">Psta_4471</name>
</gene>
<accession>D2R629</accession>
<dbReference type="HOGENOM" id="CLU_1642169_0_0_0"/>
<dbReference type="AlphaFoldDB" id="D2R629"/>
<proteinExistence type="predicted"/>
<dbReference type="Proteomes" id="UP000001887">
    <property type="component" value="Chromosome"/>
</dbReference>
<protein>
    <submittedName>
        <fullName evidence="2">Uncharacterized protein</fullName>
    </submittedName>
</protein>
<evidence type="ECO:0000256" key="1">
    <source>
        <dbReference type="SAM" id="MobiDB-lite"/>
    </source>
</evidence>
<organism evidence="2 3">
    <name type="scientific">Pirellula staleyi (strain ATCC 27377 / DSM 6068 / ICPB 4128)</name>
    <name type="common">Pirella staleyi</name>
    <dbReference type="NCBI Taxonomy" id="530564"/>
    <lineage>
        <taxon>Bacteria</taxon>
        <taxon>Pseudomonadati</taxon>
        <taxon>Planctomycetota</taxon>
        <taxon>Planctomycetia</taxon>
        <taxon>Pirellulales</taxon>
        <taxon>Pirellulaceae</taxon>
        <taxon>Pirellula</taxon>
    </lineage>
</organism>